<dbReference type="GO" id="GO:0016887">
    <property type="term" value="F:ATP hydrolysis activity"/>
    <property type="evidence" value="ECO:0007669"/>
    <property type="project" value="InterPro"/>
</dbReference>
<evidence type="ECO:0000256" key="4">
    <source>
        <dbReference type="ARBA" id="ARBA00022840"/>
    </source>
</evidence>
<dbReference type="InterPro" id="IPR039421">
    <property type="entry name" value="Type_1_exporter"/>
</dbReference>
<sequence length="594" mass="66307">MIKNISFVFQKIWQKHWGLLCYLILCVLSSLGISVVAVWFPAFVGSRISTGKADAAQLAAAGLVAVCVYGLQQMASSGRGMRQLFLCRDFLYEIFLKRFDKACAYAESTEGQKAYGMARQTALWGSDFRIFLEGILDLCVCIGSFVLFGGAIFGLQPGLFFVLLLLSAAGYVVCHKNEKAYQRLLEGQAGENRRFFYFIGAAQNEKYGKDMRLYQLSEVVSGKIDGCLKSLVQLQKKYFSVLARSGMLEGAIACVRDIVVFLYLIQKCAAQEISAAEFVLYYGIVMQFSNFVTVFVHSYSQLQTGSKGIEKIRTYMQEGEAPAGQQKTECTQKVECARAAEEISFQDVSFGYNTGRLVIDGLNLNIRKGEKLALIGENGAGKTTLVKLLCGLYPVSSGKITIQGTEVSRGQADFIRDQVAVLFQDALVLPYTVAENVSLKPLEETDQNQVWAALEQAGLSERIKQEPNGILTQMTKAVSRDGISLSGGEAQKLLMARMLYHKSAQIWILDEPTAALDAIAESEVYEKFRELGKEKTCIYISHRLASTQFMDRIILLKDGKIQESGTHKELMAQNRMYARLYEIQSRYYREEEQQ</sequence>
<dbReference type="SUPFAM" id="SSF90123">
    <property type="entry name" value="ABC transporter transmembrane region"/>
    <property type="match status" value="1"/>
</dbReference>
<keyword evidence="5 7" id="KW-1133">Transmembrane helix</keyword>
<dbReference type="Pfam" id="PF00005">
    <property type="entry name" value="ABC_tran"/>
    <property type="match status" value="1"/>
</dbReference>
<protein>
    <submittedName>
        <fullName evidence="9">ABC transporter ATP-binding protein/permease</fullName>
    </submittedName>
</protein>
<dbReference type="InterPro" id="IPR027417">
    <property type="entry name" value="P-loop_NTPase"/>
</dbReference>
<name>A0AAE3AZQ2_9FIRM</name>
<evidence type="ECO:0000313" key="9">
    <source>
        <dbReference type="EMBL" id="MCC2168938.1"/>
    </source>
</evidence>
<dbReference type="GO" id="GO:0005524">
    <property type="term" value="F:ATP binding"/>
    <property type="evidence" value="ECO:0007669"/>
    <property type="project" value="UniProtKB-KW"/>
</dbReference>
<proteinExistence type="predicted"/>
<evidence type="ECO:0000256" key="7">
    <source>
        <dbReference type="SAM" id="Phobius"/>
    </source>
</evidence>
<dbReference type="Gene3D" id="1.20.1560.10">
    <property type="entry name" value="ABC transporter type 1, transmembrane domain"/>
    <property type="match status" value="1"/>
</dbReference>
<dbReference type="PANTHER" id="PTHR24221:SF646">
    <property type="entry name" value="HAEMOLYSIN SECRETION ATP-BINDING PROTEIN"/>
    <property type="match status" value="1"/>
</dbReference>
<organism evidence="9 10">
    <name type="scientific">Gallintestinimicrobium propionicum</name>
    <dbReference type="NCBI Taxonomy" id="2981770"/>
    <lineage>
        <taxon>Bacteria</taxon>
        <taxon>Bacillati</taxon>
        <taxon>Bacillota</taxon>
        <taxon>Clostridia</taxon>
        <taxon>Lachnospirales</taxon>
        <taxon>Lachnospiraceae</taxon>
        <taxon>Gallintestinimicrobium</taxon>
    </lineage>
</organism>
<dbReference type="GO" id="GO:0034040">
    <property type="term" value="F:ATPase-coupled lipid transmembrane transporter activity"/>
    <property type="evidence" value="ECO:0007669"/>
    <property type="project" value="TreeGrafter"/>
</dbReference>
<accession>A0AAE3AZQ2</accession>
<dbReference type="InterPro" id="IPR003439">
    <property type="entry name" value="ABC_transporter-like_ATP-bd"/>
</dbReference>
<dbReference type="InterPro" id="IPR036640">
    <property type="entry name" value="ABC1_TM_sf"/>
</dbReference>
<feature type="transmembrane region" description="Helical" evidence="7">
    <location>
        <begin position="278"/>
        <end position="299"/>
    </location>
</feature>
<dbReference type="InterPro" id="IPR017871">
    <property type="entry name" value="ABC_transporter-like_CS"/>
</dbReference>
<reference evidence="9 10" key="1">
    <citation type="submission" date="2021-10" db="EMBL/GenBank/DDBJ databases">
        <title>Anaerobic single-cell dispensing facilitates the cultivation of human gut bacteria.</title>
        <authorList>
            <person name="Afrizal A."/>
        </authorList>
    </citation>
    <scope>NUCLEOTIDE SEQUENCE [LARGE SCALE GENOMIC DNA]</scope>
    <source>
        <strain evidence="9 10">CLA-AA-H244</strain>
    </source>
</reference>
<dbReference type="Gene3D" id="3.40.50.300">
    <property type="entry name" value="P-loop containing nucleotide triphosphate hydrolases"/>
    <property type="match status" value="1"/>
</dbReference>
<dbReference type="GO" id="GO:0005886">
    <property type="term" value="C:plasma membrane"/>
    <property type="evidence" value="ECO:0007669"/>
    <property type="project" value="UniProtKB-SubCell"/>
</dbReference>
<keyword evidence="10" id="KW-1185">Reference proteome</keyword>
<evidence type="ECO:0000256" key="6">
    <source>
        <dbReference type="ARBA" id="ARBA00023136"/>
    </source>
</evidence>
<evidence type="ECO:0000313" key="10">
    <source>
        <dbReference type="Proteomes" id="UP001199355"/>
    </source>
</evidence>
<keyword evidence="3" id="KW-0547">Nucleotide-binding</keyword>
<feature type="transmembrane region" description="Helical" evidence="7">
    <location>
        <begin position="158"/>
        <end position="174"/>
    </location>
</feature>
<feature type="transmembrane region" description="Helical" evidence="7">
    <location>
        <begin position="55"/>
        <end position="72"/>
    </location>
</feature>
<dbReference type="PROSITE" id="PS00211">
    <property type="entry name" value="ABC_TRANSPORTER_1"/>
    <property type="match status" value="1"/>
</dbReference>
<dbReference type="PANTHER" id="PTHR24221">
    <property type="entry name" value="ATP-BINDING CASSETTE SUB-FAMILY B"/>
    <property type="match status" value="1"/>
</dbReference>
<keyword evidence="4 9" id="KW-0067">ATP-binding</keyword>
<dbReference type="EMBL" id="JAJEQF010000052">
    <property type="protein sequence ID" value="MCC2168938.1"/>
    <property type="molecule type" value="Genomic_DNA"/>
</dbReference>
<dbReference type="SUPFAM" id="SSF52540">
    <property type="entry name" value="P-loop containing nucleoside triphosphate hydrolases"/>
    <property type="match status" value="1"/>
</dbReference>
<dbReference type="PROSITE" id="PS50893">
    <property type="entry name" value="ABC_TRANSPORTER_2"/>
    <property type="match status" value="1"/>
</dbReference>
<evidence type="ECO:0000256" key="3">
    <source>
        <dbReference type="ARBA" id="ARBA00022741"/>
    </source>
</evidence>
<dbReference type="InterPro" id="IPR003593">
    <property type="entry name" value="AAA+_ATPase"/>
</dbReference>
<evidence type="ECO:0000256" key="5">
    <source>
        <dbReference type="ARBA" id="ARBA00022989"/>
    </source>
</evidence>
<dbReference type="Proteomes" id="UP001199355">
    <property type="component" value="Unassembled WGS sequence"/>
</dbReference>
<dbReference type="RefSeq" id="WP_308728999.1">
    <property type="nucleotide sequence ID" value="NZ_JAJEQF010000052.1"/>
</dbReference>
<comment type="subcellular location">
    <subcellularLocation>
        <location evidence="1">Cell membrane</location>
        <topology evidence="1">Multi-pass membrane protein</topology>
    </subcellularLocation>
</comment>
<feature type="transmembrane region" description="Helical" evidence="7">
    <location>
        <begin position="20"/>
        <end position="43"/>
    </location>
</feature>
<feature type="transmembrane region" description="Helical" evidence="7">
    <location>
        <begin position="130"/>
        <end position="152"/>
    </location>
</feature>
<comment type="caution">
    <text evidence="9">The sequence shown here is derived from an EMBL/GenBank/DDBJ whole genome shotgun (WGS) entry which is preliminary data.</text>
</comment>
<gene>
    <name evidence="9" type="ORF">LKD45_14795</name>
</gene>
<evidence type="ECO:0000256" key="1">
    <source>
        <dbReference type="ARBA" id="ARBA00004651"/>
    </source>
</evidence>
<keyword evidence="6 7" id="KW-0472">Membrane</keyword>
<evidence type="ECO:0000259" key="8">
    <source>
        <dbReference type="PROSITE" id="PS50893"/>
    </source>
</evidence>
<feature type="domain" description="ABC transporter" evidence="8">
    <location>
        <begin position="343"/>
        <end position="583"/>
    </location>
</feature>
<evidence type="ECO:0000256" key="2">
    <source>
        <dbReference type="ARBA" id="ARBA00022692"/>
    </source>
</evidence>
<dbReference type="SMART" id="SM00382">
    <property type="entry name" value="AAA"/>
    <property type="match status" value="1"/>
</dbReference>
<keyword evidence="2 7" id="KW-0812">Transmembrane</keyword>
<dbReference type="AlphaFoldDB" id="A0AAE3AZQ2"/>